<dbReference type="InterPro" id="IPR000014">
    <property type="entry name" value="PAS"/>
</dbReference>
<dbReference type="CDD" id="cd01948">
    <property type="entry name" value="EAL"/>
    <property type="match status" value="1"/>
</dbReference>
<dbReference type="PROSITE" id="PS50887">
    <property type="entry name" value="GGDEF"/>
    <property type="match status" value="1"/>
</dbReference>
<sequence length="736" mass="80274">MSMAGSRQPEELAQALADMARDLLEQDSVQRTLDRIVQHAVGIVDGCDDAGVLVLRAGQQVQTLAASSDRVRKSDHIQGELGEGPCFDVAVGKEQIYRIPDLTESQDRWPRYGPRARELGVGSMMGFLLFTEQDNLGALNLYSSQPNAFNEHSEQVGWILGAHAAVALSSARSSAQLHEAIETGQQRFSDLLNLAPVGVGLFDEHDRIREANEALRRLTGYSRSQLSGMSGTELLHPRERSEGISTETGREHGTGPSGARQRTLMRSDGRPVICEVRYAPSSQEGSQFWLVIFQDITTYLHQAELLQQQATHDALTGLANRRGIEESLQQATGDTAVLLCDIDNFKRVNDSLGHAAGDELIAQVAQRLRHAELPGCTVARLSGDEFLIICTELEQAGGLQALAGRVAGILRMTVPLRGHFIRISASVGAAMLPAEPASGEDLLRYADAAMFAAKRQGPGQVQLAEEAMLTHVSEQVQLEGHLAQALHTDALELYYQPVVDGNRSPIAVEALVRWQHPERGMLSPAVILPTAEQAGLIQDLDQWILRTALAQAADWPETPPGPVQVWVNLNNRTAGDADFLTTLGNTLTRSGVEPHRLVLEITETSLLEPSDATRQAMQTLIDQGVTFAVDDFGTGYSSLARLKDLPVGSIKLDRQFIAGIENDEFDRAIVRSAVDMAHAIRRRCVAEGVETTVQFHLLIALGIDAYQGFLFSHPLPNGDLHALLNKQTPLPQQQQQ</sequence>
<evidence type="ECO:0000259" key="3">
    <source>
        <dbReference type="PROSITE" id="PS50883"/>
    </source>
</evidence>
<dbReference type="PANTHER" id="PTHR44757">
    <property type="entry name" value="DIGUANYLATE CYCLASE DGCP"/>
    <property type="match status" value="1"/>
</dbReference>
<dbReference type="GO" id="GO:0006355">
    <property type="term" value="P:regulation of DNA-templated transcription"/>
    <property type="evidence" value="ECO:0007669"/>
    <property type="project" value="InterPro"/>
</dbReference>
<dbReference type="Pfam" id="PF00563">
    <property type="entry name" value="EAL"/>
    <property type="match status" value="1"/>
</dbReference>
<dbReference type="PROSITE" id="PS50112">
    <property type="entry name" value="PAS"/>
    <property type="match status" value="1"/>
</dbReference>
<proteinExistence type="predicted"/>
<evidence type="ECO:0000313" key="6">
    <source>
        <dbReference type="Proteomes" id="UP001180845"/>
    </source>
</evidence>
<feature type="region of interest" description="Disordered" evidence="1">
    <location>
        <begin position="227"/>
        <end position="263"/>
    </location>
</feature>
<dbReference type="Gene3D" id="3.30.70.270">
    <property type="match status" value="1"/>
</dbReference>
<dbReference type="Pfam" id="PF00989">
    <property type="entry name" value="PAS"/>
    <property type="match status" value="1"/>
</dbReference>
<dbReference type="SMART" id="SM00065">
    <property type="entry name" value="GAF"/>
    <property type="match status" value="1"/>
</dbReference>
<feature type="domain" description="GGDEF" evidence="4">
    <location>
        <begin position="333"/>
        <end position="466"/>
    </location>
</feature>
<dbReference type="Gene3D" id="3.30.450.20">
    <property type="entry name" value="PAS domain"/>
    <property type="match status" value="1"/>
</dbReference>
<dbReference type="Gene3D" id="3.20.20.450">
    <property type="entry name" value="EAL domain"/>
    <property type="match status" value="1"/>
</dbReference>
<dbReference type="AlphaFoldDB" id="A0AAE3ZGW3"/>
<evidence type="ECO:0000259" key="4">
    <source>
        <dbReference type="PROSITE" id="PS50887"/>
    </source>
</evidence>
<reference evidence="5" key="1">
    <citation type="submission" date="2023-07" db="EMBL/GenBank/DDBJ databases">
        <title>Sequencing the genomes of 1000 actinobacteria strains.</title>
        <authorList>
            <person name="Klenk H.-P."/>
        </authorList>
    </citation>
    <scope>NUCLEOTIDE SEQUENCE</scope>
    <source>
        <strain evidence="5">DSM 45977</strain>
    </source>
</reference>
<evidence type="ECO:0000259" key="2">
    <source>
        <dbReference type="PROSITE" id="PS50112"/>
    </source>
</evidence>
<evidence type="ECO:0000256" key="1">
    <source>
        <dbReference type="SAM" id="MobiDB-lite"/>
    </source>
</evidence>
<dbReference type="Proteomes" id="UP001180845">
    <property type="component" value="Unassembled WGS sequence"/>
</dbReference>
<feature type="compositionally biased region" description="Basic and acidic residues" evidence="1">
    <location>
        <begin position="235"/>
        <end position="253"/>
    </location>
</feature>
<dbReference type="SMART" id="SM00267">
    <property type="entry name" value="GGDEF"/>
    <property type="match status" value="1"/>
</dbReference>
<dbReference type="SMART" id="SM00091">
    <property type="entry name" value="PAS"/>
    <property type="match status" value="1"/>
</dbReference>
<dbReference type="Pfam" id="PF13185">
    <property type="entry name" value="GAF_2"/>
    <property type="match status" value="1"/>
</dbReference>
<dbReference type="CDD" id="cd00130">
    <property type="entry name" value="PAS"/>
    <property type="match status" value="1"/>
</dbReference>
<dbReference type="SMART" id="SM00052">
    <property type="entry name" value="EAL"/>
    <property type="match status" value="1"/>
</dbReference>
<dbReference type="InterPro" id="IPR043128">
    <property type="entry name" value="Rev_trsase/Diguanyl_cyclase"/>
</dbReference>
<dbReference type="InterPro" id="IPR052155">
    <property type="entry name" value="Biofilm_reg_signaling"/>
</dbReference>
<dbReference type="SUPFAM" id="SSF55785">
    <property type="entry name" value="PYP-like sensor domain (PAS domain)"/>
    <property type="match status" value="1"/>
</dbReference>
<gene>
    <name evidence="5" type="ORF">JOF55_004881</name>
</gene>
<accession>A0AAE3ZGW3</accession>
<protein>
    <submittedName>
        <fullName evidence="5">Diguanylate cyclase (GGDEF)-like protein/PAS domain S-box-containing protein</fullName>
    </submittedName>
</protein>
<dbReference type="SUPFAM" id="SSF55781">
    <property type="entry name" value="GAF domain-like"/>
    <property type="match status" value="1"/>
</dbReference>
<dbReference type="InterPro" id="IPR029787">
    <property type="entry name" value="Nucleotide_cyclase"/>
</dbReference>
<evidence type="ECO:0000313" key="5">
    <source>
        <dbReference type="EMBL" id="MDR7304637.1"/>
    </source>
</evidence>
<keyword evidence="6" id="KW-1185">Reference proteome</keyword>
<feature type="domain" description="PAS" evidence="2">
    <location>
        <begin position="184"/>
        <end position="242"/>
    </location>
</feature>
<dbReference type="Gene3D" id="3.30.450.40">
    <property type="match status" value="1"/>
</dbReference>
<dbReference type="EMBL" id="JAVDXW010000002">
    <property type="protein sequence ID" value="MDR7304637.1"/>
    <property type="molecule type" value="Genomic_DNA"/>
</dbReference>
<dbReference type="InterPro" id="IPR001633">
    <property type="entry name" value="EAL_dom"/>
</dbReference>
<dbReference type="InterPro" id="IPR003018">
    <property type="entry name" value="GAF"/>
</dbReference>
<dbReference type="InterPro" id="IPR000160">
    <property type="entry name" value="GGDEF_dom"/>
</dbReference>
<comment type="caution">
    <text evidence="5">The sequence shown here is derived from an EMBL/GenBank/DDBJ whole genome shotgun (WGS) entry which is preliminary data.</text>
</comment>
<name>A0AAE3ZGW3_9ACTN</name>
<dbReference type="Pfam" id="PF00990">
    <property type="entry name" value="GGDEF"/>
    <property type="match status" value="1"/>
</dbReference>
<dbReference type="InterPro" id="IPR029016">
    <property type="entry name" value="GAF-like_dom_sf"/>
</dbReference>
<organism evidence="5 6">
    <name type="scientific">Haloactinomyces albus</name>
    <dbReference type="NCBI Taxonomy" id="1352928"/>
    <lineage>
        <taxon>Bacteria</taxon>
        <taxon>Bacillati</taxon>
        <taxon>Actinomycetota</taxon>
        <taxon>Actinomycetes</taxon>
        <taxon>Actinopolysporales</taxon>
        <taxon>Actinopolysporaceae</taxon>
        <taxon>Haloactinomyces</taxon>
    </lineage>
</organism>
<dbReference type="SUPFAM" id="SSF141868">
    <property type="entry name" value="EAL domain-like"/>
    <property type="match status" value="1"/>
</dbReference>
<dbReference type="PANTHER" id="PTHR44757:SF2">
    <property type="entry name" value="BIOFILM ARCHITECTURE MAINTENANCE PROTEIN MBAA"/>
    <property type="match status" value="1"/>
</dbReference>
<dbReference type="CDD" id="cd01949">
    <property type="entry name" value="GGDEF"/>
    <property type="match status" value="1"/>
</dbReference>
<dbReference type="InterPro" id="IPR035919">
    <property type="entry name" value="EAL_sf"/>
</dbReference>
<dbReference type="NCBIfam" id="TIGR00254">
    <property type="entry name" value="GGDEF"/>
    <property type="match status" value="1"/>
</dbReference>
<feature type="domain" description="EAL" evidence="3">
    <location>
        <begin position="475"/>
        <end position="728"/>
    </location>
</feature>
<dbReference type="PROSITE" id="PS50883">
    <property type="entry name" value="EAL"/>
    <property type="match status" value="1"/>
</dbReference>
<dbReference type="NCBIfam" id="TIGR00229">
    <property type="entry name" value="sensory_box"/>
    <property type="match status" value="1"/>
</dbReference>
<dbReference type="InterPro" id="IPR013767">
    <property type="entry name" value="PAS_fold"/>
</dbReference>
<dbReference type="SUPFAM" id="SSF55073">
    <property type="entry name" value="Nucleotide cyclase"/>
    <property type="match status" value="1"/>
</dbReference>
<dbReference type="InterPro" id="IPR035965">
    <property type="entry name" value="PAS-like_dom_sf"/>
</dbReference>